<dbReference type="EMBL" id="CP111014">
    <property type="protein sequence ID" value="WAQ97780.1"/>
    <property type="molecule type" value="Genomic_DNA"/>
</dbReference>
<evidence type="ECO:0000313" key="5">
    <source>
        <dbReference type="EMBL" id="WAQ97780.1"/>
    </source>
</evidence>
<evidence type="ECO:0000256" key="4">
    <source>
        <dbReference type="ARBA" id="ARBA00023274"/>
    </source>
</evidence>
<reference evidence="5" key="1">
    <citation type="submission" date="2022-11" db="EMBL/GenBank/DDBJ databases">
        <title>Centuries of genome instability and evolution in soft-shell clam transmissible cancer (bioRxiv).</title>
        <authorList>
            <person name="Hart S.F.M."/>
            <person name="Yonemitsu M.A."/>
            <person name="Giersch R.M."/>
            <person name="Beal B.F."/>
            <person name="Arriagada G."/>
            <person name="Davis B.W."/>
            <person name="Ostrander E.A."/>
            <person name="Goff S.P."/>
            <person name="Metzger M.J."/>
        </authorList>
    </citation>
    <scope>NUCLEOTIDE SEQUENCE</scope>
    <source>
        <strain evidence="5">MELC-2E11</strain>
        <tissue evidence="5">Siphon/mantle</tissue>
    </source>
</reference>
<dbReference type="InterPro" id="IPR010793">
    <property type="entry name" value="Ribosomal_mL37/mL65"/>
</dbReference>
<protein>
    <submittedName>
        <fullName evidence="5">RT30-like protein</fullName>
    </submittedName>
</protein>
<comment type="subcellular location">
    <subcellularLocation>
        <location evidence="1">Mitochondrion</location>
    </subcellularLocation>
</comment>
<dbReference type="PANTHER" id="PTHR13014:SF3">
    <property type="entry name" value="LARGE RIBOSOMAL SUBUNIT PROTEIN ML65"/>
    <property type="match status" value="1"/>
</dbReference>
<evidence type="ECO:0000256" key="2">
    <source>
        <dbReference type="ARBA" id="ARBA00022980"/>
    </source>
</evidence>
<evidence type="ECO:0000256" key="1">
    <source>
        <dbReference type="ARBA" id="ARBA00004173"/>
    </source>
</evidence>
<keyword evidence="4" id="KW-0687">Ribonucleoprotein</keyword>
<name>A0ABY7DN50_MYAAR</name>
<keyword evidence="3" id="KW-0496">Mitochondrion</keyword>
<keyword evidence="6" id="KW-1185">Reference proteome</keyword>
<evidence type="ECO:0000313" key="6">
    <source>
        <dbReference type="Proteomes" id="UP001164746"/>
    </source>
</evidence>
<organism evidence="5 6">
    <name type="scientific">Mya arenaria</name>
    <name type="common">Soft-shell clam</name>
    <dbReference type="NCBI Taxonomy" id="6604"/>
    <lineage>
        <taxon>Eukaryota</taxon>
        <taxon>Metazoa</taxon>
        <taxon>Spiralia</taxon>
        <taxon>Lophotrochozoa</taxon>
        <taxon>Mollusca</taxon>
        <taxon>Bivalvia</taxon>
        <taxon>Autobranchia</taxon>
        <taxon>Heteroconchia</taxon>
        <taxon>Euheterodonta</taxon>
        <taxon>Imparidentia</taxon>
        <taxon>Neoheterodontei</taxon>
        <taxon>Myida</taxon>
        <taxon>Myoidea</taxon>
        <taxon>Myidae</taxon>
        <taxon>Mya</taxon>
    </lineage>
</organism>
<dbReference type="Proteomes" id="UP001164746">
    <property type="component" value="Chromosome 3"/>
</dbReference>
<gene>
    <name evidence="5" type="ORF">MAR_022153</name>
</gene>
<keyword evidence="2" id="KW-0689">Ribosomal protein</keyword>
<dbReference type="InterPro" id="IPR039982">
    <property type="entry name" value="Ribosomal_mL65"/>
</dbReference>
<proteinExistence type="predicted"/>
<sequence length="342" mass="38300">MDGGETSECQFRVVVHQPFSDHVTFVPIDSEACKQARNLQPEYNPMVQGQFSRRTTLNITPGHNIGDEDFFTNLSVMCAGLEKIRECHGEETWKSTRSGLSLVTGFLACLSQAHAVGFNMHEELRYPISSQTILTDGRTFEFSGYQLNTTQLWKPPSANRVSNVAFVNPREELYKDFEHGRVVGFNDNVLKTLLKYFLVKPTDLDGAELLNCVKPKGKSIANYGPLHLHRAPRPTGGQRIPLPTLTGEAEGGNDACTCVAMAAKHMCMRRLAANMALIEQRWCARIARRRPAYERRKYHMRQTSLRPGQIAVPAVRTSCEARITSSVSVLSSDTLANHEIYI</sequence>
<accession>A0ABY7DN50</accession>
<dbReference type="PANTHER" id="PTHR13014">
    <property type="entry name" value="MITOCHONDRIAL 28S RIBOSOMAL PROTEIN S30/P52 PRO-APOTOTIC PROTEIN"/>
    <property type="match status" value="1"/>
</dbReference>
<dbReference type="Pfam" id="PF07147">
    <property type="entry name" value="PDCD9"/>
    <property type="match status" value="1"/>
</dbReference>
<evidence type="ECO:0000256" key="3">
    <source>
        <dbReference type="ARBA" id="ARBA00023128"/>
    </source>
</evidence>